<dbReference type="InterPro" id="IPR036179">
    <property type="entry name" value="Ig-like_dom_sf"/>
</dbReference>
<dbReference type="PANTHER" id="PTHR23268:SF42">
    <property type="entry name" value="T CELL RECEPTOR BETA VARIABLE 10-1-RELATED"/>
    <property type="match status" value="1"/>
</dbReference>
<organism evidence="3 4">
    <name type="scientific">Equus caballus</name>
    <name type="common">Horse</name>
    <dbReference type="NCBI Taxonomy" id="9796"/>
    <lineage>
        <taxon>Eukaryota</taxon>
        <taxon>Metazoa</taxon>
        <taxon>Chordata</taxon>
        <taxon>Craniata</taxon>
        <taxon>Vertebrata</taxon>
        <taxon>Euteleostomi</taxon>
        <taxon>Mammalia</taxon>
        <taxon>Eutheria</taxon>
        <taxon>Laurasiatheria</taxon>
        <taxon>Perissodactyla</taxon>
        <taxon>Equidae</taxon>
        <taxon>Equus</taxon>
    </lineage>
</organism>
<dbReference type="GeneTree" id="ENSGT00940000163595"/>
<dbReference type="AlphaFoldDB" id="A0A9L0S5R7"/>
<protein>
    <submittedName>
        <fullName evidence="3">Uncharacterized protein</fullName>
    </submittedName>
</protein>
<dbReference type="InterPro" id="IPR050413">
    <property type="entry name" value="TCR_beta_variable"/>
</dbReference>
<accession>A0A9L0S5R7</accession>
<proteinExistence type="predicted"/>
<reference evidence="3 4" key="1">
    <citation type="journal article" date="2009" name="Science">
        <title>Genome sequence, comparative analysis, and population genetics of the domestic horse.</title>
        <authorList>
            <consortium name="Broad Institute Genome Sequencing Platform"/>
            <consortium name="Broad Institute Whole Genome Assembly Team"/>
            <person name="Wade C.M."/>
            <person name="Giulotto E."/>
            <person name="Sigurdsson S."/>
            <person name="Zoli M."/>
            <person name="Gnerre S."/>
            <person name="Imsland F."/>
            <person name="Lear T.L."/>
            <person name="Adelson D.L."/>
            <person name="Bailey E."/>
            <person name="Bellone R.R."/>
            <person name="Bloecker H."/>
            <person name="Distl O."/>
            <person name="Edgar R.C."/>
            <person name="Garber M."/>
            <person name="Leeb T."/>
            <person name="Mauceli E."/>
            <person name="MacLeod J.N."/>
            <person name="Penedo M.C.T."/>
            <person name="Raison J.M."/>
            <person name="Sharpe T."/>
            <person name="Vogel J."/>
            <person name="Andersson L."/>
            <person name="Antczak D.F."/>
            <person name="Biagi T."/>
            <person name="Binns M.M."/>
            <person name="Chowdhary B.P."/>
            <person name="Coleman S.J."/>
            <person name="Della Valle G."/>
            <person name="Fryc S."/>
            <person name="Guerin G."/>
            <person name="Hasegawa T."/>
            <person name="Hill E.W."/>
            <person name="Jurka J."/>
            <person name="Kiialainen A."/>
            <person name="Lindgren G."/>
            <person name="Liu J."/>
            <person name="Magnani E."/>
            <person name="Mickelson J.R."/>
            <person name="Murray J."/>
            <person name="Nergadze S.G."/>
            <person name="Onofrio R."/>
            <person name="Pedroni S."/>
            <person name="Piras M.F."/>
            <person name="Raudsepp T."/>
            <person name="Rocchi M."/>
            <person name="Roeed K.H."/>
            <person name="Ryder O.A."/>
            <person name="Searle S."/>
            <person name="Skow L."/>
            <person name="Swinburne J.E."/>
            <person name="Syvaenen A.C."/>
            <person name="Tozaki T."/>
            <person name="Valberg S.J."/>
            <person name="Vaudin M."/>
            <person name="White J.R."/>
            <person name="Zody M.C."/>
            <person name="Lander E.S."/>
            <person name="Lindblad-Toh K."/>
        </authorList>
    </citation>
    <scope>NUCLEOTIDE SEQUENCE [LARGE SCALE GENOMIC DNA]</scope>
    <source>
        <strain evidence="3 4">Thoroughbred</strain>
    </source>
</reference>
<dbReference type="InterPro" id="IPR013783">
    <property type="entry name" value="Ig-like_fold"/>
</dbReference>
<evidence type="ECO:0000256" key="2">
    <source>
        <dbReference type="SAM" id="MobiDB-lite"/>
    </source>
</evidence>
<dbReference type="Proteomes" id="UP000002281">
    <property type="component" value="Chromosome 4"/>
</dbReference>
<dbReference type="Gene3D" id="2.60.40.10">
    <property type="entry name" value="Immunoglobulins"/>
    <property type="match status" value="1"/>
</dbReference>
<evidence type="ECO:0000313" key="4">
    <source>
        <dbReference type="Proteomes" id="UP000002281"/>
    </source>
</evidence>
<dbReference type="GO" id="GO:0002376">
    <property type="term" value="P:immune system process"/>
    <property type="evidence" value="ECO:0007669"/>
    <property type="project" value="UniProtKB-KW"/>
</dbReference>
<feature type="region of interest" description="Disordered" evidence="2">
    <location>
        <begin position="60"/>
        <end position="105"/>
    </location>
</feature>
<dbReference type="Ensembl" id="ENSECAT00000135841.1">
    <property type="protein sequence ID" value="ENSECAP00000069389.1"/>
    <property type="gene ID" value="ENSECAG00000053121.1"/>
</dbReference>
<keyword evidence="4" id="KW-1185">Reference proteome</keyword>
<sequence>MGLKPMSPGGKVIGPMDAAITQKPRHHITQTGDKMILECSQNMNDVSMFCYRQDLEQGPRPIHYSNGVGSTDKGDVTEGYSVSGNNSEDFPRPWSQPAPTRPLCTSVPEAKPQCCTANYSLHKKDSRSMRDVPS</sequence>
<reference evidence="3" key="2">
    <citation type="submission" date="2025-08" db="UniProtKB">
        <authorList>
            <consortium name="Ensembl"/>
        </authorList>
    </citation>
    <scope>IDENTIFICATION</scope>
    <source>
        <strain evidence="3">Thoroughbred</strain>
    </source>
</reference>
<name>A0A9L0S5R7_HORSE</name>
<reference evidence="3" key="3">
    <citation type="submission" date="2025-09" db="UniProtKB">
        <authorList>
            <consortium name="Ensembl"/>
        </authorList>
    </citation>
    <scope>IDENTIFICATION</scope>
    <source>
        <strain evidence="3">Thoroughbred</strain>
    </source>
</reference>
<dbReference type="SUPFAM" id="SSF48726">
    <property type="entry name" value="Immunoglobulin"/>
    <property type="match status" value="1"/>
</dbReference>
<keyword evidence="1" id="KW-0391">Immunity</keyword>
<dbReference type="PANTHER" id="PTHR23268">
    <property type="entry name" value="T-CELL RECEPTOR BETA CHAIN"/>
    <property type="match status" value="1"/>
</dbReference>
<evidence type="ECO:0000256" key="1">
    <source>
        <dbReference type="ARBA" id="ARBA00022859"/>
    </source>
</evidence>
<evidence type="ECO:0000313" key="3">
    <source>
        <dbReference type="Ensembl" id="ENSECAP00000069389.1"/>
    </source>
</evidence>